<organism evidence="1 2">
    <name type="scientific">Nicotiana sylvestris</name>
    <name type="common">Wood tobacco</name>
    <name type="synonym">South American tobacco</name>
    <dbReference type="NCBI Taxonomy" id="4096"/>
    <lineage>
        <taxon>Eukaryota</taxon>
        <taxon>Viridiplantae</taxon>
        <taxon>Streptophyta</taxon>
        <taxon>Embryophyta</taxon>
        <taxon>Tracheophyta</taxon>
        <taxon>Spermatophyta</taxon>
        <taxon>Magnoliopsida</taxon>
        <taxon>eudicotyledons</taxon>
        <taxon>Gunneridae</taxon>
        <taxon>Pentapetalae</taxon>
        <taxon>asterids</taxon>
        <taxon>lamiids</taxon>
        <taxon>Solanales</taxon>
        <taxon>Solanaceae</taxon>
        <taxon>Nicotianoideae</taxon>
        <taxon>Nicotianeae</taxon>
        <taxon>Nicotiana</taxon>
    </lineage>
</organism>
<keyword evidence="1" id="KW-1185">Reference proteome</keyword>
<gene>
    <name evidence="2" type="primary">LOC104245200</name>
</gene>
<evidence type="ECO:0000313" key="1">
    <source>
        <dbReference type="Proteomes" id="UP000189701"/>
    </source>
</evidence>
<sequence>MKAVASYLRDLHLANGKPSVAVGYNLVVDEKIGGDLVFTEPLRRFDTWLKNKEKKMWLEDDEGKTTMGFRHEAKETFHQIGLGMESINSVGIVHGNLVKLVKRRKNRNERDDTIMDVDTKVYVVGFNGVMVAKDSSLRV</sequence>
<dbReference type="RefSeq" id="XP_009799070.1">
    <property type="nucleotide sequence ID" value="XM_009800768.1"/>
</dbReference>
<protein>
    <submittedName>
        <fullName evidence="2">Uncharacterized protein LOC104245200 isoform X1</fullName>
    </submittedName>
</protein>
<reference evidence="1" key="1">
    <citation type="journal article" date="2013" name="Genome Biol.">
        <title>Reference genomes and transcriptomes of Nicotiana sylvestris and Nicotiana tomentosiformis.</title>
        <authorList>
            <person name="Sierro N."/>
            <person name="Battey J.N."/>
            <person name="Ouadi S."/>
            <person name="Bovet L."/>
            <person name="Goepfert S."/>
            <person name="Bakaher N."/>
            <person name="Peitsch M.C."/>
            <person name="Ivanov N.V."/>
        </authorList>
    </citation>
    <scope>NUCLEOTIDE SEQUENCE [LARGE SCALE GENOMIC DNA]</scope>
</reference>
<dbReference type="AlphaFoldDB" id="A0A1U7YJS3"/>
<name>A0A1U7YJS3_NICSY</name>
<proteinExistence type="predicted"/>
<evidence type="ECO:0000313" key="2">
    <source>
        <dbReference type="RefSeq" id="XP_009799070.1"/>
    </source>
</evidence>
<accession>A0A1U7YJS3</accession>
<dbReference type="Proteomes" id="UP000189701">
    <property type="component" value="Unplaced"/>
</dbReference>
<reference evidence="2" key="2">
    <citation type="submission" date="2025-08" db="UniProtKB">
        <authorList>
            <consortium name="RefSeq"/>
        </authorList>
    </citation>
    <scope>IDENTIFICATION</scope>
    <source>
        <tissue evidence="2">Leaf</tissue>
    </source>
</reference>